<sequence>MKLQVSEEHLRQIGALLNDPHRPLKERFRALFTLKNIEGGVSYISEGFRDKSALLLHELAYCLGQTQDPAAIPVLARVLEDTQMETITRHEAGEALGALGYQQGVATLQKYENDPNPIIAQTCQLSLERLRFIETPEFVSLQEELRQLPYQSIDPALPFPKGSKGIEELRDILLDVKQSIWNRYRALFSLRNLGTLNAVRILGEALSCPSSALFRHEVAYVFGQMQNKGSIPFLQRCLEDKNELAMVRHECAEALGSIATEECTRILEQFVDDPEDIVRESCEVALDMCEYENSTEFQYANTLTKLTQVHSNCRNCNYPNTDIKRGEVPLDKIAWNIEFSNYAPADYEKLNLEGKPWADPKIPKDSFDPKFNEIDGCVNRRSYEGTYEVIDGIPRNPHGRTGITGRGYLGRYGPNHAADPVVTRWKRDAQGKQIMDKTTSMPIAEFVGIRRKDNGQWAIPGGMVDPGETVSATLKREFMEEAMNNLKNKGITVQQRNKINEFFRQGTEIYKGYVDDPRNTDNAWLETVVINFHDDKGDLVGNWSFQAGSDAREVRWIPLHSEIKLYASHADFLAQVAAKIKAHW</sequence>
<dbReference type="InterPro" id="IPR000086">
    <property type="entry name" value="NUDIX_hydrolase_dom"/>
</dbReference>
<feature type="binding site" evidence="9">
    <location>
        <position position="216"/>
    </location>
    <ligand>
        <name>Fe cation</name>
        <dbReference type="ChEBI" id="CHEBI:24875"/>
        <label>2</label>
    </ligand>
</feature>
<evidence type="ECO:0000256" key="2">
    <source>
        <dbReference type="ARBA" id="ARBA00005041"/>
    </source>
</evidence>
<keyword evidence="3 9" id="KW-0479">Metal-binding</keyword>
<dbReference type="Pfam" id="PF00293">
    <property type="entry name" value="NUDIX"/>
    <property type="match status" value="1"/>
</dbReference>
<organism evidence="11 12">
    <name type="scientific">Tropilaelaps mercedesae</name>
    <dbReference type="NCBI Taxonomy" id="418985"/>
    <lineage>
        <taxon>Eukaryota</taxon>
        <taxon>Metazoa</taxon>
        <taxon>Ecdysozoa</taxon>
        <taxon>Arthropoda</taxon>
        <taxon>Chelicerata</taxon>
        <taxon>Arachnida</taxon>
        <taxon>Acari</taxon>
        <taxon>Parasitiformes</taxon>
        <taxon>Mesostigmata</taxon>
        <taxon>Gamasina</taxon>
        <taxon>Dermanyssoidea</taxon>
        <taxon>Laelapidae</taxon>
        <taxon>Tropilaelaps</taxon>
    </lineage>
</organism>
<proteinExistence type="inferred from homology"/>
<comment type="pathway">
    <text evidence="2 9">Protein modification; eIF5A hypusination.</text>
</comment>
<feature type="binding site" evidence="9">
    <location>
        <position position="250"/>
    </location>
    <ligand>
        <name>Fe cation</name>
        <dbReference type="ChEBI" id="CHEBI:24875"/>
        <label>2</label>
    </ligand>
</feature>
<feature type="binding site" evidence="9">
    <location>
        <position position="91"/>
    </location>
    <ligand>
        <name>Fe cation</name>
        <dbReference type="ChEBI" id="CHEBI:24875"/>
        <label>1</label>
    </ligand>
</feature>
<dbReference type="CDD" id="cd03670">
    <property type="entry name" value="NUDIX_ADPRase_Nudt9"/>
    <property type="match status" value="1"/>
</dbReference>
<feature type="binding site" evidence="9">
    <location>
        <position position="217"/>
    </location>
    <ligand>
        <name>Fe cation</name>
        <dbReference type="ChEBI" id="CHEBI:24875"/>
        <label>2</label>
    </ligand>
</feature>
<evidence type="ECO:0000259" key="10">
    <source>
        <dbReference type="PROSITE" id="PS51462"/>
    </source>
</evidence>
<dbReference type="SUPFAM" id="SSF48371">
    <property type="entry name" value="ARM repeat"/>
    <property type="match status" value="1"/>
</dbReference>
<dbReference type="SMART" id="SM00567">
    <property type="entry name" value="EZ_HEAT"/>
    <property type="match status" value="5"/>
</dbReference>
<comment type="cofactor">
    <cofactor evidence="9">
        <name>Fe(2+)</name>
        <dbReference type="ChEBI" id="CHEBI:29033"/>
    </cofactor>
    <text evidence="9">Binds 2 Fe(2+) ions per subunit.</text>
</comment>
<evidence type="ECO:0000256" key="6">
    <source>
        <dbReference type="ARBA" id="ARBA00023004"/>
    </source>
</evidence>
<dbReference type="GO" id="GO:0046872">
    <property type="term" value="F:metal ion binding"/>
    <property type="evidence" value="ECO:0007669"/>
    <property type="project" value="UniProtKB-KW"/>
</dbReference>
<dbReference type="InterPro" id="IPR027517">
    <property type="entry name" value="Deoxyhypusine_hydroxylase"/>
</dbReference>
<comment type="caution">
    <text evidence="11">The sequence shown here is derived from an EMBL/GenBank/DDBJ whole genome shotgun (WGS) entry which is preliminary data.</text>
</comment>
<dbReference type="InParanoid" id="A0A1V9XNI5"/>
<evidence type="ECO:0000256" key="5">
    <source>
        <dbReference type="ARBA" id="ARBA00023002"/>
    </source>
</evidence>
<dbReference type="GO" id="GO:0019135">
    <property type="term" value="F:deoxyhypusine monooxygenase activity"/>
    <property type="evidence" value="ECO:0007669"/>
    <property type="project" value="UniProtKB-UniRule"/>
</dbReference>
<gene>
    <name evidence="11" type="ORF">BIW11_00871</name>
</gene>
<feature type="binding site" evidence="9">
    <location>
        <position position="57"/>
    </location>
    <ligand>
        <name>Fe cation</name>
        <dbReference type="ChEBI" id="CHEBI:24875"/>
        <label>1</label>
    </ligand>
</feature>
<keyword evidence="5 9" id="KW-0560">Oxidoreductase</keyword>
<dbReference type="PANTHER" id="PTHR13030:SF8">
    <property type="entry name" value="ADP-RIBOSE PYROPHOSPHATASE, MITOCHONDRIAL"/>
    <property type="match status" value="1"/>
</dbReference>
<dbReference type="Gene3D" id="3.90.79.10">
    <property type="entry name" value="Nucleoside Triphosphate Pyrophosphohydrolase"/>
    <property type="match status" value="1"/>
</dbReference>
<keyword evidence="8 9" id="KW-0386">Hypusine biosynthesis</keyword>
<evidence type="ECO:0000256" key="8">
    <source>
        <dbReference type="ARBA" id="ARBA00023256"/>
    </source>
</evidence>
<dbReference type="FunFam" id="1.25.10.10:FF:000099">
    <property type="entry name" value="Deoxyhypusine hydroxylase"/>
    <property type="match status" value="1"/>
</dbReference>
<evidence type="ECO:0000256" key="9">
    <source>
        <dbReference type="HAMAP-Rule" id="MF_03101"/>
    </source>
</evidence>
<accession>A0A1V9XNI5</accession>
<keyword evidence="12" id="KW-1185">Reference proteome</keyword>
<name>A0A1V9XNI5_9ACAR</name>
<evidence type="ECO:0000313" key="11">
    <source>
        <dbReference type="EMBL" id="OQR74928.1"/>
    </source>
</evidence>
<dbReference type="InterPro" id="IPR016024">
    <property type="entry name" value="ARM-type_fold"/>
</dbReference>
<dbReference type="PANTHER" id="PTHR13030">
    <property type="entry name" value="NUDIX HYDROLASE"/>
    <property type="match status" value="1"/>
</dbReference>
<feature type="domain" description="Nudix hydrolase" evidence="10">
    <location>
        <begin position="425"/>
        <end position="579"/>
    </location>
</feature>
<dbReference type="STRING" id="418985.A0A1V9XNI5"/>
<dbReference type="Gene3D" id="1.25.10.10">
    <property type="entry name" value="Leucine-rich Repeat Variant"/>
    <property type="match status" value="2"/>
</dbReference>
<evidence type="ECO:0000256" key="4">
    <source>
        <dbReference type="ARBA" id="ARBA00022737"/>
    </source>
</evidence>
<dbReference type="InterPro" id="IPR015797">
    <property type="entry name" value="NUDIX_hydrolase-like_dom_sf"/>
</dbReference>
<keyword evidence="7 9" id="KW-0503">Monooxygenase</keyword>
<comment type="catalytic activity">
    <reaction evidence="1 9">
        <text>[eIF5A protein]-deoxyhypusine + AH2 + O2 = [eIF5A protein]-hypusine + A + H2O</text>
        <dbReference type="Rhea" id="RHEA:14101"/>
        <dbReference type="Rhea" id="RHEA-COMP:10144"/>
        <dbReference type="Rhea" id="RHEA-COMP:12592"/>
        <dbReference type="ChEBI" id="CHEBI:13193"/>
        <dbReference type="ChEBI" id="CHEBI:15377"/>
        <dbReference type="ChEBI" id="CHEBI:15379"/>
        <dbReference type="ChEBI" id="CHEBI:17499"/>
        <dbReference type="ChEBI" id="CHEBI:82657"/>
        <dbReference type="ChEBI" id="CHEBI:91175"/>
        <dbReference type="EC" id="1.14.99.29"/>
    </reaction>
</comment>
<feature type="binding site" evidence="9">
    <location>
        <position position="90"/>
    </location>
    <ligand>
        <name>Fe cation</name>
        <dbReference type="ChEBI" id="CHEBI:24875"/>
        <label>1</label>
    </ligand>
</feature>
<dbReference type="Proteomes" id="UP000192247">
    <property type="component" value="Unassembled WGS sequence"/>
</dbReference>
<comment type="similarity">
    <text evidence="9">Belongs to the deoxyhypusine hydroxylase family.</text>
</comment>
<dbReference type="FunCoup" id="A0A1V9XNI5">
    <property type="interactions" value="1037"/>
</dbReference>
<dbReference type="Pfam" id="PF25969">
    <property type="entry name" value="NUDT9_N"/>
    <property type="match status" value="1"/>
</dbReference>
<dbReference type="EMBL" id="MNPL01007136">
    <property type="protein sequence ID" value="OQR74928.1"/>
    <property type="molecule type" value="Genomic_DNA"/>
</dbReference>
<dbReference type="PROSITE" id="PS51462">
    <property type="entry name" value="NUDIX"/>
    <property type="match status" value="1"/>
</dbReference>
<dbReference type="HAMAP" id="MF_03101">
    <property type="entry name" value="Deoxyhypusine_hydroxylase"/>
    <property type="match status" value="1"/>
</dbReference>
<dbReference type="AlphaFoldDB" id="A0A1V9XNI5"/>
<evidence type="ECO:0000313" key="12">
    <source>
        <dbReference type="Proteomes" id="UP000192247"/>
    </source>
</evidence>
<feature type="binding site" evidence="9">
    <location>
        <position position="249"/>
    </location>
    <ligand>
        <name>Fe cation</name>
        <dbReference type="ChEBI" id="CHEBI:24875"/>
        <label>2</label>
    </ligand>
</feature>
<dbReference type="UniPathway" id="UPA00354"/>
<dbReference type="GO" id="GO:0047631">
    <property type="term" value="F:ADP-ribose diphosphatase activity"/>
    <property type="evidence" value="ECO:0007669"/>
    <property type="project" value="InterPro"/>
</dbReference>
<dbReference type="InterPro" id="IPR039989">
    <property type="entry name" value="NUDT9"/>
</dbReference>
<keyword evidence="4" id="KW-0677">Repeat</keyword>
<dbReference type="SUPFAM" id="SSF55811">
    <property type="entry name" value="Nudix"/>
    <property type="match status" value="1"/>
</dbReference>
<keyword evidence="6 9" id="KW-0408">Iron</keyword>
<dbReference type="OrthoDB" id="9972248at2759"/>
<dbReference type="InterPro" id="IPR004155">
    <property type="entry name" value="PBS_lyase_HEAT"/>
</dbReference>
<dbReference type="InterPro" id="IPR011989">
    <property type="entry name" value="ARM-like"/>
</dbReference>
<evidence type="ECO:0000256" key="7">
    <source>
        <dbReference type="ARBA" id="ARBA00023033"/>
    </source>
</evidence>
<feature type="binding site" evidence="9">
    <location>
        <position position="58"/>
    </location>
    <ligand>
        <name>Fe cation</name>
        <dbReference type="ChEBI" id="CHEBI:24875"/>
        <label>1</label>
    </ligand>
</feature>
<protein>
    <recommendedName>
        <fullName evidence="9">Deoxyhypusine hydroxylase</fullName>
        <shortName evidence="9">DOHH</shortName>
        <ecNumber evidence="9">1.14.99.29</ecNumber>
    </recommendedName>
    <alternativeName>
        <fullName evidence="9">Deoxyhypusine dioxygenase</fullName>
    </alternativeName>
    <alternativeName>
        <fullName evidence="9">Deoxyhypusine monooxygenase</fullName>
    </alternativeName>
</protein>
<evidence type="ECO:0000256" key="1">
    <source>
        <dbReference type="ARBA" id="ARBA00000068"/>
    </source>
</evidence>
<dbReference type="EC" id="1.14.99.29" evidence="9"/>
<comment type="function">
    <text evidence="9">Catalyzes the hydroxylation of the N(6)-(4-aminobutyl)-L-lysine intermediate to form hypusine, an essential post-translational modification only found in mature eIF-5A factor.</text>
</comment>
<dbReference type="Pfam" id="PF13646">
    <property type="entry name" value="HEAT_2"/>
    <property type="match status" value="2"/>
</dbReference>
<reference evidence="11 12" key="1">
    <citation type="journal article" date="2017" name="Gigascience">
        <title>Draft genome of the honey bee ectoparasitic mite, Tropilaelaps mercedesae, is shaped by the parasitic life history.</title>
        <authorList>
            <person name="Dong X."/>
            <person name="Armstrong S.D."/>
            <person name="Xia D."/>
            <person name="Makepeace B.L."/>
            <person name="Darby A.C."/>
            <person name="Kadowaki T."/>
        </authorList>
    </citation>
    <scope>NUCLEOTIDE SEQUENCE [LARGE SCALE GENOMIC DNA]</scope>
    <source>
        <strain evidence="11">Wuxi-XJTLU</strain>
    </source>
</reference>
<dbReference type="FunFam" id="3.90.79.10:FF:000021">
    <property type="entry name" value="ADP-ribose pyrophosphatase, mitochondrial isoform X1"/>
    <property type="match status" value="1"/>
</dbReference>
<evidence type="ECO:0000256" key="3">
    <source>
        <dbReference type="ARBA" id="ARBA00022723"/>
    </source>
</evidence>